<dbReference type="InterPro" id="IPR050180">
    <property type="entry name" value="RNR_Ribonuclease"/>
</dbReference>
<dbReference type="Proteomes" id="UP000197098">
    <property type="component" value="Chromosome"/>
</dbReference>
<dbReference type="EMBL" id="CP022114">
    <property type="protein sequence ID" value="ASG64283.1"/>
    <property type="molecule type" value="Genomic_DNA"/>
</dbReference>
<dbReference type="GO" id="GO:0005829">
    <property type="term" value="C:cytosol"/>
    <property type="evidence" value="ECO:0007669"/>
    <property type="project" value="TreeGrafter"/>
</dbReference>
<protein>
    <recommendedName>
        <fullName evidence="1">RNB domain-containing protein</fullName>
    </recommendedName>
</protein>
<dbReference type="PANTHER" id="PTHR23355">
    <property type="entry name" value="RIBONUCLEASE"/>
    <property type="match status" value="1"/>
</dbReference>
<dbReference type="InterPro" id="IPR001900">
    <property type="entry name" value="RNase_II/R"/>
</dbReference>
<sequence length="190" mass="21870">MVCEMTVSNKGRLTGFKFYEAVMSSHARLTYTKVWHMLQGDQELREQYAPLVKHIEELHNLYKVLDQARAERGGISFESEEAKFIFNADRRIERIEQTQRNDAHKLIEECMILANISAARFVEKAKEPALFRIHDKPTTEAITAFRSVLSELGSNCRVATNRSRATTLSCWNPLPTDRMPKCCKPCCCVR</sequence>
<dbReference type="GO" id="GO:0003723">
    <property type="term" value="F:RNA binding"/>
    <property type="evidence" value="ECO:0007669"/>
    <property type="project" value="InterPro"/>
</dbReference>
<reference evidence="2 3" key="1">
    <citation type="submission" date="2017-06" db="EMBL/GenBank/DDBJ databases">
        <title>Origin of plasmid-mediated fosfomycin resistance gene fosA3.</title>
        <authorList>
            <person name="Ito R."/>
            <person name="Pacey M.P."/>
            <person name="Doi Y."/>
        </authorList>
    </citation>
    <scope>NUCLEOTIDE SEQUENCE [LARGE SCALE GENOMIC DNA]</scope>
    <source>
        <strain evidence="2 3">YDC799</strain>
    </source>
</reference>
<dbReference type="SUPFAM" id="SSF50249">
    <property type="entry name" value="Nucleic acid-binding proteins"/>
    <property type="match status" value="1"/>
</dbReference>
<evidence type="ECO:0000259" key="1">
    <source>
        <dbReference type="SMART" id="SM00955"/>
    </source>
</evidence>
<dbReference type="Pfam" id="PF00773">
    <property type="entry name" value="RNB"/>
    <property type="match status" value="1"/>
</dbReference>
<evidence type="ECO:0000313" key="2">
    <source>
        <dbReference type="EMBL" id="ASG64283.1"/>
    </source>
</evidence>
<evidence type="ECO:0000313" key="3">
    <source>
        <dbReference type="Proteomes" id="UP000197098"/>
    </source>
</evidence>
<organism evidence="2 3">
    <name type="scientific">Kluyvera genomosp. 3</name>
    <dbReference type="NCBI Taxonomy" id="2774055"/>
    <lineage>
        <taxon>Bacteria</taxon>
        <taxon>Pseudomonadati</taxon>
        <taxon>Pseudomonadota</taxon>
        <taxon>Gammaproteobacteria</taxon>
        <taxon>Enterobacterales</taxon>
        <taxon>Enterobacteriaceae</taxon>
        <taxon>Kluyvera</taxon>
    </lineage>
</organism>
<dbReference type="GO" id="GO:0006402">
    <property type="term" value="P:mRNA catabolic process"/>
    <property type="evidence" value="ECO:0007669"/>
    <property type="project" value="TreeGrafter"/>
</dbReference>
<name>A0A248KK93_9ENTR</name>
<dbReference type="GO" id="GO:0004540">
    <property type="term" value="F:RNA nuclease activity"/>
    <property type="evidence" value="ECO:0007669"/>
    <property type="project" value="InterPro"/>
</dbReference>
<dbReference type="SMART" id="SM00955">
    <property type="entry name" value="RNB"/>
    <property type="match status" value="1"/>
</dbReference>
<feature type="domain" description="RNB" evidence="1">
    <location>
        <begin position="1"/>
        <end position="176"/>
    </location>
</feature>
<dbReference type="AlphaFoldDB" id="A0A248KK93"/>
<accession>A0A248KK93</accession>
<dbReference type="InterPro" id="IPR012340">
    <property type="entry name" value="NA-bd_OB-fold"/>
</dbReference>
<gene>
    <name evidence="2" type="ORF">CEW81_22440</name>
</gene>
<dbReference type="PANTHER" id="PTHR23355:SF9">
    <property type="entry name" value="DIS3-LIKE EXONUCLEASE 2"/>
    <property type="match status" value="1"/>
</dbReference>
<proteinExistence type="predicted"/>